<sequence>MKLNIVLDNAEDSRNISGIHNANLKMLEEIYNIQIDIHGDQVLTDTDNAIILAKLEDIFQIMKFMSLNHQAISPRDVIYIENIVSIGKKMEYMNFLSNRHPLCHTLHNKPIYAKTLKQDEYLKCLKSKDLVFSIGAAGTGKTYLAVCYAVAELKKGNYEKIILTRPAVEAGESLGFLPGDLKEKVDPYLRPLYDALYEMLGMEHAEALIEKQIIEIAPLAYMRGRTLENAFIILDEAQNATIDQLKMFLTRMGFHSKMVVTGDISQIDLPNQKKSGLKFCADLLRDLPEVGDIVFDYFDVVRHPLVGKIIEKFENANK</sequence>
<comment type="similarity">
    <text evidence="2">Belongs to the PhoH family.</text>
</comment>
<dbReference type="GO" id="GO:0005829">
    <property type="term" value="C:cytosol"/>
    <property type="evidence" value="ECO:0007669"/>
    <property type="project" value="TreeGrafter"/>
</dbReference>
<evidence type="ECO:0000256" key="4">
    <source>
        <dbReference type="ARBA" id="ARBA00022741"/>
    </source>
</evidence>
<keyword evidence="3" id="KW-0963">Cytoplasm</keyword>
<dbReference type="InterPro" id="IPR027417">
    <property type="entry name" value="P-loop_NTPase"/>
</dbReference>
<accession>A0A397S260</accession>
<dbReference type="EMBL" id="QXEV01000004">
    <property type="protein sequence ID" value="RIA78047.1"/>
    <property type="molecule type" value="Genomic_DNA"/>
</dbReference>
<evidence type="ECO:0000259" key="7">
    <source>
        <dbReference type="Pfam" id="PF02562"/>
    </source>
</evidence>
<feature type="domain" description="PhoH-like protein" evidence="7">
    <location>
        <begin position="111"/>
        <end position="313"/>
    </location>
</feature>
<organism evidence="8 9">
    <name type="scientific">Anaeroplasma bactoclasticum</name>
    <dbReference type="NCBI Taxonomy" id="2088"/>
    <lineage>
        <taxon>Bacteria</taxon>
        <taxon>Bacillati</taxon>
        <taxon>Mycoplasmatota</taxon>
        <taxon>Mollicutes</taxon>
        <taxon>Anaeroplasmatales</taxon>
        <taxon>Anaeroplasmataceae</taxon>
        <taxon>Anaeroplasma</taxon>
    </lineage>
</organism>
<proteinExistence type="inferred from homology"/>
<keyword evidence="9" id="KW-1185">Reference proteome</keyword>
<comment type="subcellular location">
    <subcellularLocation>
        <location evidence="1">Cytoplasm</location>
    </subcellularLocation>
</comment>
<evidence type="ECO:0000313" key="9">
    <source>
        <dbReference type="Proteomes" id="UP000266506"/>
    </source>
</evidence>
<dbReference type="FunFam" id="3.40.50.300:FF:000013">
    <property type="entry name" value="PhoH family ATPase"/>
    <property type="match status" value="1"/>
</dbReference>
<dbReference type="FunCoup" id="A0A397S260">
    <property type="interactions" value="207"/>
</dbReference>
<keyword evidence="5" id="KW-0067">ATP-binding</keyword>
<protein>
    <recommendedName>
        <fullName evidence="6">PhoH-like protein</fullName>
    </recommendedName>
</protein>
<dbReference type="RefSeq" id="WP_119015791.1">
    <property type="nucleotide sequence ID" value="NZ_QXEV01000004.1"/>
</dbReference>
<comment type="caution">
    <text evidence="8">The sequence shown here is derived from an EMBL/GenBank/DDBJ whole genome shotgun (WGS) entry which is preliminary data.</text>
</comment>
<dbReference type="OrthoDB" id="9773137at2"/>
<dbReference type="PANTHER" id="PTHR30473:SF1">
    <property type="entry name" value="PHOH-LIKE PROTEIN"/>
    <property type="match status" value="1"/>
</dbReference>
<dbReference type="PANTHER" id="PTHR30473">
    <property type="entry name" value="PROTEIN PHOH"/>
    <property type="match status" value="1"/>
</dbReference>
<dbReference type="Proteomes" id="UP000266506">
    <property type="component" value="Unassembled WGS sequence"/>
</dbReference>
<dbReference type="Gene3D" id="3.40.50.300">
    <property type="entry name" value="P-loop containing nucleotide triphosphate hydrolases"/>
    <property type="match status" value="1"/>
</dbReference>
<name>A0A397S260_9MOLU</name>
<evidence type="ECO:0000313" key="8">
    <source>
        <dbReference type="EMBL" id="RIA78047.1"/>
    </source>
</evidence>
<dbReference type="AlphaFoldDB" id="A0A397S260"/>
<evidence type="ECO:0000256" key="1">
    <source>
        <dbReference type="ARBA" id="ARBA00004496"/>
    </source>
</evidence>
<dbReference type="SUPFAM" id="SSF52540">
    <property type="entry name" value="P-loop containing nucleoside triphosphate hydrolases"/>
    <property type="match status" value="1"/>
</dbReference>
<dbReference type="Pfam" id="PF02562">
    <property type="entry name" value="PhoH"/>
    <property type="match status" value="1"/>
</dbReference>
<evidence type="ECO:0000256" key="5">
    <source>
        <dbReference type="ARBA" id="ARBA00022840"/>
    </source>
</evidence>
<evidence type="ECO:0000256" key="3">
    <source>
        <dbReference type="ARBA" id="ARBA00022490"/>
    </source>
</evidence>
<dbReference type="InterPro" id="IPR003714">
    <property type="entry name" value="PhoH"/>
</dbReference>
<dbReference type="InterPro" id="IPR051451">
    <property type="entry name" value="PhoH2-like"/>
</dbReference>
<evidence type="ECO:0000256" key="6">
    <source>
        <dbReference type="ARBA" id="ARBA00039970"/>
    </source>
</evidence>
<dbReference type="InParanoid" id="A0A397S260"/>
<dbReference type="GO" id="GO:0005524">
    <property type="term" value="F:ATP binding"/>
    <property type="evidence" value="ECO:0007669"/>
    <property type="project" value="UniProtKB-KW"/>
</dbReference>
<gene>
    <name evidence="8" type="ORF">EI71_00624</name>
</gene>
<reference evidence="8 9" key="1">
    <citation type="submission" date="2018-08" db="EMBL/GenBank/DDBJ databases">
        <title>Genomic Encyclopedia of Archaeal and Bacterial Type Strains, Phase II (KMG-II): from individual species to whole genera.</title>
        <authorList>
            <person name="Goeker M."/>
        </authorList>
    </citation>
    <scope>NUCLEOTIDE SEQUENCE [LARGE SCALE GENOMIC DNA]</scope>
    <source>
        <strain evidence="8 9">ATCC 27112</strain>
    </source>
</reference>
<evidence type="ECO:0000256" key="2">
    <source>
        <dbReference type="ARBA" id="ARBA00010393"/>
    </source>
</evidence>
<keyword evidence="4" id="KW-0547">Nucleotide-binding</keyword>